<dbReference type="InterPro" id="IPR011583">
    <property type="entry name" value="Chitinase_II/V-like_cat"/>
</dbReference>
<dbReference type="PANTHER" id="PTHR46073:SF12">
    <property type="entry name" value="GH18 DOMAIN-CONTAINING PROTEIN"/>
    <property type="match status" value="1"/>
</dbReference>
<dbReference type="SMART" id="SM00636">
    <property type="entry name" value="Glyco_18"/>
    <property type="match status" value="1"/>
</dbReference>
<feature type="transmembrane region" description="Helical" evidence="1">
    <location>
        <begin position="25"/>
        <end position="46"/>
    </location>
</feature>
<dbReference type="Gene3D" id="3.10.50.10">
    <property type="match status" value="1"/>
</dbReference>
<dbReference type="InterPro" id="IPR029070">
    <property type="entry name" value="Chitinase_insertion_sf"/>
</dbReference>
<accession>A0AAE9A504</accession>
<dbReference type="GO" id="GO:0005975">
    <property type="term" value="P:carbohydrate metabolic process"/>
    <property type="evidence" value="ECO:0007669"/>
    <property type="project" value="InterPro"/>
</dbReference>
<reference evidence="3 4" key="1">
    <citation type="submission" date="2022-02" db="EMBL/GenBank/DDBJ databases">
        <title>Chromosome-level reference genomes for two strains of Caenorhabditis briggsae: an improved platform for comparative genomics.</title>
        <authorList>
            <person name="Stevens L."/>
            <person name="Andersen E.C."/>
        </authorList>
    </citation>
    <scope>NUCLEOTIDE SEQUENCE [LARGE SCALE GENOMIC DNA]</scope>
    <source>
        <strain evidence="3">QX1410_ONT</strain>
        <tissue evidence="3">Whole-organism</tissue>
    </source>
</reference>
<dbReference type="InterPro" id="IPR017853">
    <property type="entry name" value="GH"/>
</dbReference>
<dbReference type="PROSITE" id="PS51910">
    <property type="entry name" value="GH18_2"/>
    <property type="match status" value="1"/>
</dbReference>
<keyword evidence="1" id="KW-0812">Transmembrane</keyword>
<evidence type="ECO:0000256" key="1">
    <source>
        <dbReference type="SAM" id="Phobius"/>
    </source>
</evidence>
<dbReference type="Gene3D" id="3.20.20.80">
    <property type="entry name" value="Glycosidases"/>
    <property type="match status" value="2"/>
</dbReference>
<feature type="domain" description="GH18" evidence="2">
    <location>
        <begin position="64"/>
        <end position="403"/>
    </location>
</feature>
<keyword evidence="1" id="KW-0472">Membrane</keyword>
<dbReference type="GO" id="GO:0008061">
    <property type="term" value="F:chitin binding"/>
    <property type="evidence" value="ECO:0007669"/>
    <property type="project" value="InterPro"/>
</dbReference>
<dbReference type="PANTHER" id="PTHR46073">
    <property type="entry name" value="CHITINASE"/>
    <property type="match status" value="1"/>
</dbReference>
<evidence type="ECO:0000313" key="3">
    <source>
        <dbReference type="EMBL" id="ULT91590.1"/>
    </source>
</evidence>
<dbReference type="AlphaFoldDB" id="A0AAE9A504"/>
<sequence>MTMSERTVMLQNELQTLETSKRSRAYIYFTLGFVLSTIFAFIAYGLSQGIFNLFMEEEHEVCEKRIIGYYELSSTREVSELQLSKFTHLVLFPLVLLSSGKLKFRNDEENTNFLKTIQKAKLFQLKSMFSVWDENKNYEVIDGVLDDSRKTLTLINSIIDFIEEHQLDGVEVYWRWSRTKQESQKFSKFCQELRSQMSSVISITFAPHSLHYQTDFSEILKHVNFMSVDTNNYYGSWHQKFPRLVGPSSPLYSGHQHFENQNVDSTMKKYICSTNKPNRLNMMVEFTGRYWHNVIVPRNLKETNWPVAETKNGNIEGGAIPRRNFEDLGWNVFNTSWNDESRTAFIWKPDERSYMTFENEKSLGEKIRYAIDNNIGGLAVWRFDHDDDSMTLLNQKNMLKQNVMFIVSMSNTMSSLWPPPIEMGIMDDGTVLADKQKRTEIFASRWKICGDLIRLMLNQMSGCGVDVAIGKSTDLGVSMARGNSDDKLQPILDVVEAISKTTKANEEANAEYAIREIVKMINSETKSEKKQVHWFVDAEMFINIDFDLCERKYPRDIVTLYVIGQLSTLHREFEAAKHVTSRLVYNGVDVRFLVCRSDLNELKFQILSEKPYEMRENSAIFKFAKDKFEIKLFQTHPVDRPDWAIKSLRFLGFLPEIELCRVGFSEQKITPERQVPMTTESENGERLLAVIGDHMLSDHKKPRVALLKWRGEEKKTRGYCIMVASEEIPEKTEILLSLIKLDRSKYKRLTRSLELVDEIDEAAPPLPNSTYKPVAPQELWAIKRRYAEIEKMKSPAAKRRKLDTFSNEYNYLEAKDTFLTTTATWRNQSMGIRETKRDGNNNVDD</sequence>
<evidence type="ECO:0000259" key="2">
    <source>
        <dbReference type="PROSITE" id="PS51910"/>
    </source>
</evidence>
<protein>
    <recommendedName>
        <fullName evidence="2">GH18 domain-containing protein</fullName>
    </recommendedName>
</protein>
<proteinExistence type="predicted"/>
<dbReference type="SUPFAM" id="SSF51445">
    <property type="entry name" value="(Trans)glycosidases"/>
    <property type="match status" value="1"/>
</dbReference>
<name>A0AAE9A504_CAEBR</name>
<dbReference type="Pfam" id="PF00704">
    <property type="entry name" value="Glyco_hydro_18"/>
    <property type="match status" value="1"/>
</dbReference>
<gene>
    <name evidence="3" type="ORF">L3Y34_009303</name>
</gene>
<dbReference type="EMBL" id="CP090895">
    <property type="protein sequence ID" value="ULT91590.1"/>
    <property type="molecule type" value="Genomic_DNA"/>
</dbReference>
<dbReference type="InterPro" id="IPR001223">
    <property type="entry name" value="Glyco_hydro18_cat"/>
</dbReference>
<evidence type="ECO:0000313" key="4">
    <source>
        <dbReference type="Proteomes" id="UP000827892"/>
    </source>
</evidence>
<keyword evidence="1" id="KW-1133">Transmembrane helix</keyword>
<organism evidence="3 4">
    <name type="scientific">Caenorhabditis briggsae</name>
    <dbReference type="NCBI Taxonomy" id="6238"/>
    <lineage>
        <taxon>Eukaryota</taxon>
        <taxon>Metazoa</taxon>
        <taxon>Ecdysozoa</taxon>
        <taxon>Nematoda</taxon>
        <taxon>Chromadorea</taxon>
        <taxon>Rhabditida</taxon>
        <taxon>Rhabditina</taxon>
        <taxon>Rhabditomorpha</taxon>
        <taxon>Rhabditoidea</taxon>
        <taxon>Rhabditidae</taxon>
        <taxon>Peloderinae</taxon>
        <taxon>Caenorhabditis</taxon>
    </lineage>
</organism>
<dbReference type="Proteomes" id="UP000827892">
    <property type="component" value="Chromosome V"/>
</dbReference>